<evidence type="ECO:0000259" key="2">
    <source>
        <dbReference type="Pfam" id="PF12770"/>
    </source>
</evidence>
<feature type="compositionally biased region" description="Low complexity" evidence="1">
    <location>
        <begin position="22"/>
        <end position="33"/>
    </location>
</feature>
<feature type="compositionally biased region" description="Pro residues" evidence="1">
    <location>
        <begin position="34"/>
        <end position="44"/>
    </location>
</feature>
<dbReference type="EMBL" id="JBHSOC010000039">
    <property type="protein sequence ID" value="MFC5643954.1"/>
    <property type="molecule type" value="Genomic_DNA"/>
</dbReference>
<keyword evidence="4" id="KW-1185">Reference proteome</keyword>
<feature type="region of interest" description="Disordered" evidence="1">
    <location>
        <begin position="284"/>
        <end position="332"/>
    </location>
</feature>
<reference evidence="4" key="1">
    <citation type="journal article" date="2019" name="Int. J. Syst. Evol. Microbiol.">
        <title>The Global Catalogue of Microorganisms (GCM) 10K type strain sequencing project: providing services to taxonomists for standard genome sequencing and annotation.</title>
        <authorList>
            <consortium name="The Broad Institute Genomics Platform"/>
            <consortium name="The Broad Institute Genome Sequencing Center for Infectious Disease"/>
            <person name="Wu L."/>
            <person name="Ma J."/>
        </authorList>
    </citation>
    <scope>NUCLEOTIDE SEQUENCE [LARGE SCALE GENOMIC DNA]</scope>
    <source>
        <strain evidence="4">CGMCC 4.1622</strain>
    </source>
</reference>
<feature type="compositionally biased region" description="Acidic residues" evidence="1">
    <location>
        <begin position="310"/>
        <end position="325"/>
    </location>
</feature>
<gene>
    <name evidence="3" type="ORF">ACFPZF_21645</name>
</gene>
<dbReference type="InterPro" id="IPR024983">
    <property type="entry name" value="CHAT_dom"/>
</dbReference>
<dbReference type="Pfam" id="PF12770">
    <property type="entry name" value="CHAT"/>
    <property type="match status" value="1"/>
</dbReference>
<evidence type="ECO:0000313" key="3">
    <source>
        <dbReference type="EMBL" id="MFC5643954.1"/>
    </source>
</evidence>
<sequence length="800" mass="83935">MDASTVEIADLLEHAPTPANPTPAAAAPARPAAFPSPQPSPQPSPERSTDPAASPRPATASLTVTVVWGDLAEYSADIHLTGHYQDVAPGAAELALDRAVSAGPRRLITEHTRHGWIDATLGEVTYFPARSGTVRSAAVIGMGRMGTFTERRSVQLYESMLTELLALGHVRTAVTSAIGSGAGNLQMAQVARAMIGGFGAALRNHAATPGAAPTPLTDVFVVELDRLRAAQLLDALADAARHLPGIHVTTALVNGPGGALSRSSAAVYAVTGLSRLATVTAREEMARKLSKRGRRDTDGTPDGSTPGTPDEPEGGGEDGSGDGDGDPLSPVLAGLEPAVRDCVRRQLLHLARFDATDLAMNVRQSTDLYGEVVPVRISVLAGNGGLRWAALTERATVPERQVPVDADLLRQLVARLTGPSLDDAATLPDLLSRMVVPLDFQRLVSDEVPLELELDRDTAVVPWEFLTDLQEGSTEPLPPLAVRTPIARRLRTTYSRVVGEVRAGEQLRVLVIGDPGNPDQGMGLPGARAEALEVNALLAELGVRTRLFIGADAATGEPGVEPATRLDVLRTLLRGEYQIVHYCGHGTFDDSGPSRRSGWVFSDGLLSAQELCQLDRPPRMVVANACWSARLGRGPDGAAATPVGSPAATGGPAAPVALVPSLADEFLRAGVAHFIGAGWQVPDRQGITFARAFYGALLGSSDGSAPVGVGDAVKAAREQMFRTRDLRTPEALPDALPAAALDPHVAVPAPAAPAADPLALGPPEPKGWTAWAAYQHYGDPADVFGPDVYRRVRSPRESPR</sequence>
<protein>
    <submittedName>
        <fullName evidence="3">CHAT domain-containing protein</fullName>
    </submittedName>
</protein>
<dbReference type="Proteomes" id="UP001596066">
    <property type="component" value="Unassembled WGS sequence"/>
</dbReference>
<organism evidence="3 4">
    <name type="scientific">Kitasatospora cinereorecta</name>
    <dbReference type="NCBI Taxonomy" id="285560"/>
    <lineage>
        <taxon>Bacteria</taxon>
        <taxon>Bacillati</taxon>
        <taxon>Actinomycetota</taxon>
        <taxon>Actinomycetes</taxon>
        <taxon>Kitasatosporales</taxon>
        <taxon>Streptomycetaceae</taxon>
        <taxon>Kitasatospora</taxon>
    </lineage>
</organism>
<dbReference type="RefSeq" id="WP_346144748.1">
    <property type="nucleotide sequence ID" value="NZ_BAAAUA010000018.1"/>
</dbReference>
<name>A0ABW0VGL7_9ACTN</name>
<comment type="caution">
    <text evidence="3">The sequence shown here is derived from an EMBL/GenBank/DDBJ whole genome shotgun (WGS) entry which is preliminary data.</text>
</comment>
<accession>A0ABW0VGL7</accession>
<evidence type="ECO:0000256" key="1">
    <source>
        <dbReference type="SAM" id="MobiDB-lite"/>
    </source>
</evidence>
<feature type="domain" description="CHAT" evidence="2">
    <location>
        <begin position="427"/>
        <end position="779"/>
    </location>
</feature>
<evidence type="ECO:0000313" key="4">
    <source>
        <dbReference type="Proteomes" id="UP001596066"/>
    </source>
</evidence>
<proteinExistence type="predicted"/>
<feature type="region of interest" description="Disordered" evidence="1">
    <location>
        <begin position="1"/>
        <end position="58"/>
    </location>
</feature>